<proteinExistence type="predicted"/>
<name>C5B8S5_EDWI9</name>
<evidence type="ECO:0000313" key="1">
    <source>
        <dbReference type="EMBL" id="ACR70128.1"/>
    </source>
</evidence>
<reference evidence="2" key="1">
    <citation type="submission" date="2009-03" db="EMBL/GenBank/DDBJ databases">
        <title>Complete genome sequence of Edwardsiella ictaluri 93-146.</title>
        <authorList>
            <person name="Williams M.L."/>
            <person name="Gillaspy A.F."/>
            <person name="Dyer D.W."/>
            <person name="Thune R.L."/>
            <person name="Waldbieser G.C."/>
            <person name="Schuster S.C."/>
            <person name="Gipson J."/>
            <person name="Zaitshik J."/>
            <person name="Landry C."/>
            <person name="Lawrence M.L."/>
        </authorList>
    </citation>
    <scope>NUCLEOTIDE SEQUENCE [LARGE SCALE GENOMIC DNA]</scope>
    <source>
        <strain evidence="2">93-146</strain>
    </source>
</reference>
<dbReference type="EMBL" id="CP001600">
    <property type="protein sequence ID" value="ACR70128.1"/>
    <property type="molecule type" value="Genomic_DNA"/>
</dbReference>
<accession>C5B8S5</accession>
<gene>
    <name evidence="1" type="ordered locus">NT01EI_2974</name>
</gene>
<dbReference type="AlphaFoldDB" id="C5B8S5"/>
<reference evidence="1 2" key="2">
    <citation type="journal article" date="2012" name="J. Bacteriol.">
        <title>Genome Sequence of Edwardsiella ictaluri 93-146, a Strain Associated with a Natural Channel Catfish Outbreak of Enteric Septicemia of Catfish.</title>
        <authorList>
            <person name="Williams M.L."/>
            <person name="Gillaspy A.F."/>
            <person name="Dyer D.W."/>
            <person name="Thune R.L."/>
            <person name="Waldbieser G.C."/>
            <person name="Schuster S.C."/>
            <person name="Gipson J."/>
            <person name="Zaitshik J."/>
            <person name="Landry C."/>
            <person name="Banes M.M."/>
            <person name="Lawrence M.L."/>
        </authorList>
    </citation>
    <scope>NUCLEOTIDE SEQUENCE [LARGE SCALE GENOMIC DNA]</scope>
    <source>
        <strain evidence="1 2">93-146</strain>
    </source>
</reference>
<evidence type="ECO:0000313" key="2">
    <source>
        <dbReference type="Proteomes" id="UP000001485"/>
    </source>
</evidence>
<dbReference type="KEGG" id="eic:NT01EI_2974"/>
<dbReference type="HOGENOM" id="CLU_2972186_0_0_6"/>
<dbReference type="Proteomes" id="UP000001485">
    <property type="component" value="Chromosome"/>
</dbReference>
<protein>
    <submittedName>
        <fullName evidence="1">Uncharacterized protein</fullName>
    </submittedName>
</protein>
<organism evidence="1 2">
    <name type="scientific">Edwardsiella ictaluri (strain 93-146)</name>
    <dbReference type="NCBI Taxonomy" id="634503"/>
    <lineage>
        <taxon>Bacteria</taxon>
        <taxon>Pseudomonadati</taxon>
        <taxon>Pseudomonadota</taxon>
        <taxon>Gammaproteobacteria</taxon>
        <taxon>Enterobacterales</taxon>
        <taxon>Hafniaceae</taxon>
        <taxon>Edwardsiella</taxon>
    </lineage>
</organism>
<sequence>MQHQHGGKPPGVVFILCFMDRFLREVSFSSGYWCDDRHCSVWLVIWDILRLIRSHKPD</sequence>